<sequence>MGQAVDKHHFCAADFERFAQCLEQDIEALACLLDKPDFGVGPCSLGAELELYLVDHCGHPQPFNKHFQKLANDPLLTLELNRFNLEYNLSPVPAAGTPFTAIHRQLNEKLAELRHIAAPTDTRILAIGILPTLRQSDFGLANMTDEPRYHALSQRLDELKQDPFYIHIDGAEPLKLHTDFLTLEGANTSFQVHLRVNPKEFVDHYNAIQLVTPIALGLAANSPTLLGHRLWHETRITLFKQSIDYRDRHSNHWRPPARVGFGCGWARKSPLELFSSSARQFPVMMPVDYHESPLTDIQQGKTPALSSLRLHQGTVWNWNRPVYDPVAEGHLRIELRALPAGPTPLDMMANAAFCIGMAVGLQDQLEDHLVALPFEHARYNFYRSAQHGLDAQLVWPSGPHGQLQEIPLTTLATKMLPVAERGLATLGITAAEIALYLDPIRMRLTHQQNGAIWQLKILSQLEQSLSRHDALHQMLWRYYEQQQIGTPVAQWSSEL</sequence>
<evidence type="ECO:0000313" key="1">
    <source>
        <dbReference type="EMBL" id="TAA42710.1"/>
    </source>
</evidence>
<dbReference type="PANTHER" id="PTHR36510">
    <property type="entry name" value="GLUTAMATE--CYSTEINE LIGASE 2-RELATED"/>
    <property type="match status" value="1"/>
</dbReference>
<protein>
    <submittedName>
        <fullName evidence="1">Glutamate--cysteine ligase</fullName>
    </submittedName>
</protein>
<dbReference type="Proteomes" id="UP000292544">
    <property type="component" value="Unassembled WGS sequence"/>
</dbReference>
<dbReference type="InterPro" id="IPR006336">
    <property type="entry name" value="GCS2"/>
</dbReference>
<dbReference type="InterPro" id="IPR014746">
    <property type="entry name" value="Gln_synth/guanido_kin_cat_dom"/>
</dbReference>
<dbReference type="RefSeq" id="WP_130567561.1">
    <property type="nucleotide sequence ID" value="NZ_SHLY01000006.1"/>
</dbReference>
<dbReference type="GO" id="GO:0016874">
    <property type="term" value="F:ligase activity"/>
    <property type="evidence" value="ECO:0007669"/>
    <property type="project" value="UniProtKB-KW"/>
</dbReference>
<name>A0ABY1WMA6_9GAMM</name>
<dbReference type="Pfam" id="PF04107">
    <property type="entry name" value="GCS2"/>
    <property type="match status" value="1"/>
</dbReference>
<evidence type="ECO:0000313" key="2">
    <source>
        <dbReference type="Proteomes" id="UP000292544"/>
    </source>
</evidence>
<dbReference type="Gene3D" id="3.30.590.20">
    <property type="match status" value="1"/>
</dbReference>
<proteinExistence type="predicted"/>
<keyword evidence="1" id="KW-0436">Ligase</keyword>
<dbReference type="PANTHER" id="PTHR36510:SF3">
    <property type="entry name" value="CONSERVED PROTEIN"/>
    <property type="match status" value="1"/>
</dbReference>
<organism evidence="1 2">
    <name type="scientific">Corallincola spongiicola</name>
    <dbReference type="NCBI Taxonomy" id="2520508"/>
    <lineage>
        <taxon>Bacteria</taxon>
        <taxon>Pseudomonadati</taxon>
        <taxon>Pseudomonadota</taxon>
        <taxon>Gammaproteobacteria</taxon>
        <taxon>Alteromonadales</taxon>
        <taxon>Psychromonadaceae</taxon>
        <taxon>Corallincola</taxon>
    </lineage>
</organism>
<reference evidence="2" key="1">
    <citation type="submission" date="2019-02" db="EMBL/GenBank/DDBJ databases">
        <title>Draft genome sequence of Muricauda sp. 176CP4-71.</title>
        <authorList>
            <person name="Park J.-S."/>
        </authorList>
    </citation>
    <scope>NUCLEOTIDE SEQUENCE [LARGE SCALE GENOMIC DNA]</scope>
    <source>
        <strain evidence="2">176GS2-150</strain>
    </source>
</reference>
<keyword evidence="2" id="KW-1185">Reference proteome</keyword>
<dbReference type="SUPFAM" id="SSF55931">
    <property type="entry name" value="Glutamine synthetase/guanido kinase"/>
    <property type="match status" value="1"/>
</dbReference>
<comment type="caution">
    <text evidence="1">The sequence shown here is derived from an EMBL/GenBank/DDBJ whole genome shotgun (WGS) entry which is preliminary data.</text>
</comment>
<gene>
    <name evidence="1" type="ORF">EXY25_15605</name>
</gene>
<accession>A0ABY1WMA6</accession>
<dbReference type="EMBL" id="SHLY01000006">
    <property type="protein sequence ID" value="TAA42710.1"/>
    <property type="molecule type" value="Genomic_DNA"/>
</dbReference>
<dbReference type="InterPro" id="IPR050141">
    <property type="entry name" value="GCL_type2/YbdK_subfam"/>
</dbReference>